<evidence type="ECO:0000256" key="1">
    <source>
        <dbReference type="ARBA" id="ARBA00022722"/>
    </source>
</evidence>
<dbReference type="HAMAP" id="MF_01468">
    <property type="entry name" value="RNase_Mini_III"/>
    <property type="match status" value="1"/>
</dbReference>
<organism evidence="6 7">
    <name type="scientific">Gracilibacillus ureilyticus</name>
    <dbReference type="NCBI Taxonomy" id="531814"/>
    <lineage>
        <taxon>Bacteria</taxon>
        <taxon>Bacillati</taxon>
        <taxon>Bacillota</taxon>
        <taxon>Bacilli</taxon>
        <taxon>Bacillales</taxon>
        <taxon>Bacillaceae</taxon>
        <taxon>Gracilibacillus</taxon>
    </lineage>
</organism>
<keyword evidence="4" id="KW-0699">rRNA-binding</keyword>
<keyword evidence="4" id="KW-0963">Cytoplasm</keyword>
<comment type="cofactor">
    <cofactor evidence="4">
        <name>Mg(2+)</name>
        <dbReference type="ChEBI" id="CHEBI:18420"/>
    </cofactor>
</comment>
<dbReference type="GO" id="GO:0005737">
    <property type="term" value="C:cytoplasm"/>
    <property type="evidence" value="ECO:0007669"/>
    <property type="project" value="UniProtKB-SubCell"/>
</dbReference>
<comment type="similarity">
    <text evidence="4">Belongs to the MrnC RNase family.</text>
</comment>
<keyword evidence="3 4" id="KW-0378">Hydrolase</keyword>
<keyword evidence="7" id="KW-1185">Reference proteome</keyword>
<evidence type="ECO:0000313" key="7">
    <source>
        <dbReference type="Proteomes" id="UP000199687"/>
    </source>
</evidence>
<keyword evidence="4" id="KW-0460">Magnesium</keyword>
<keyword evidence="4" id="KW-0694">RNA-binding</keyword>
<reference evidence="6 7" key="1">
    <citation type="submission" date="2016-10" db="EMBL/GenBank/DDBJ databases">
        <authorList>
            <person name="de Groot N.N."/>
        </authorList>
    </citation>
    <scope>NUCLEOTIDE SEQUENCE [LARGE SCALE GENOMIC DNA]</scope>
    <source>
        <strain evidence="6 7">CGMCC 1.7727</strain>
    </source>
</reference>
<dbReference type="RefSeq" id="WP_089743660.1">
    <property type="nucleotide sequence ID" value="NZ_FOGL01000023.1"/>
</dbReference>
<name>A0A1H9VDX7_9BACI</name>
<dbReference type="Pfam" id="PF00636">
    <property type="entry name" value="Ribonuclease_3"/>
    <property type="match status" value="1"/>
</dbReference>
<dbReference type="GO" id="GO:0006364">
    <property type="term" value="P:rRNA processing"/>
    <property type="evidence" value="ECO:0007669"/>
    <property type="project" value="UniProtKB-UniRule"/>
</dbReference>
<evidence type="ECO:0000259" key="5">
    <source>
        <dbReference type="Pfam" id="PF00636"/>
    </source>
</evidence>
<dbReference type="PANTHER" id="PTHR34276:SF1">
    <property type="entry name" value="MINI-RIBONUCLEASE 3"/>
    <property type="match status" value="1"/>
</dbReference>
<gene>
    <name evidence="4" type="primary">mrnC</name>
    <name evidence="6" type="ORF">SAMN04487944_12316</name>
</gene>
<feature type="domain" description="RNase III" evidence="5">
    <location>
        <begin position="11"/>
        <end position="110"/>
    </location>
</feature>
<evidence type="ECO:0000256" key="4">
    <source>
        <dbReference type="HAMAP-Rule" id="MF_01468"/>
    </source>
</evidence>
<dbReference type="InterPro" id="IPR036389">
    <property type="entry name" value="RNase_III_sf"/>
</dbReference>
<keyword evidence="4" id="KW-0690">Ribosome biogenesis</keyword>
<dbReference type="Proteomes" id="UP000199687">
    <property type="component" value="Unassembled WGS sequence"/>
</dbReference>
<comment type="function">
    <text evidence="4">Involved in correct processing of both the 5' and 3' ends of 23S rRNA precursor. Processes 30S rRNA precursor transcript even in absence of ribonuclease 3 (Rnc); Rnc processes 30S rRNA into smaller rRNA precursors.</text>
</comment>
<dbReference type="EC" id="3.1.26.-" evidence="4"/>
<dbReference type="InterPro" id="IPR000999">
    <property type="entry name" value="RNase_III_dom"/>
</dbReference>
<evidence type="ECO:0000256" key="3">
    <source>
        <dbReference type="ARBA" id="ARBA00022801"/>
    </source>
</evidence>
<dbReference type="PIRSF" id="PIRSF005520">
    <property type="entry name" value="UCP005520"/>
    <property type="match status" value="1"/>
</dbReference>
<dbReference type="EMBL" id="FOGL01000023">
    <property type="protein sequence ID" value="SES19751.1"/>
    <property type="molecule type" value="Genomic_DNA"/>
</dbReference>
<evidence type="ECO:0000256" key="2">
    <source>
        <dbReference type="ARBA" id="ARBA00022759"/>
    </source>
</evidence>
<proteinExistence type="inferred from homology"/>
<dbReference type="Gene3D" id="1.10.1520.10">
    <property type="entry name" value="Ribonuclease III domain"/>
    <property type="match status" value="1"/>
</dbReference>
<dbReference type="CDD" id="cd00593">
    <property type="entry name" value="RIBOc"/>
    <property type="match status" value="1"/>
</dbReference>
<feature type="active site" evidence="4">
    <location>
        <position position="17"/>
    </location>
</feature>
<dbReference type="AlphaFoldDB" id="A0A1H9VDX7"/>
<keyword evidence="4" id="KW-0698">rRNA processing</keyword>
<dbReference type="GO" id="GO:0019843">
    <property type="term" value="F:rRNA binding"/>
    <property type="evidence" value="ECO:0007669"/>
    <property type="project" value="UniProtKB-UniRule"/>
</dbReference>
<dbReference type="InterPro" id="IPR008226">
    <property type="entry name" value="Mini3_fam"/>
</dbReference>
<keyword evidence="2 4" id="KW-0255">Endonuclease</keyword>
<sequence length="130" mass="14742">MNKAKELKSLALAYIGDAIYEIYIREYLIEKGNVKVQALHQHAVHFVKATSQAKVIQAWLEDGILTEEEQAVVRRGRNAKSSVPKNTSVQAYRYSTAFEALLGYLYLDGQKERLTQLITDAIKFTEKGVH</sequence>
<dbReference type="PANTHER" id="PTHR34276">
    <property type="entry name" value="MINI-RIBONUCLEASE 3"/>
    <property type="match status" value="1"/>
</dbReference>
<dbReference type="GO" id="GO:0004525">
    <property type="term" value="F:ribonuclease III activity"/>
    <property type="evidence" value="ECO:0007669"/>
    <property type="project" value="InterPro"/>
</dbReference>
<keyword evidence="1 4" id="KW-0540">Nuclease</keyword>
<protein>
    <recommendedName>
        <fullName evidence="4">Mini-ribonuclease 3</fullName>
        <shortName evidence="4">Mini-3</shortName>
        <shortName evidence="4">Mini-RNase 3</shortName>
        <ecNumber evidence="4">3.1.26.-</ecNumber>
    </recommendedName>
    <alternativeName>
        <fullName evidence="4">Mini-RNase III</fullName>
        <shortName evidence="4">Mini-III</shortName>
    </alternativeName>
</protein>
<comment type="subcellular location">
    <subcellularLocation>
        <location evidence="4">Cytoplasm</location>
    </subcellularLocation>
</comment>
<dbReference type="SUPFAM" id="SSF69065">
    <property type="entry name" value="RNase III domain-like"/>
    <property type="match status" value="1"/>
</dbReference>
<comment type="subunit">
    <text evidence="4">Homodimer.</text>
</comment>
<dbReference type="STRING" id="531814.SAMN04487944_12316"/>
<accession>A0A1H9VDX7</accession>
<dbReference type="OrthoDB" id="46571at2"/>
<evidence type="ECO:0000313" key="6">
    <source>
        <dbReference type="EMBL" id="SES19751.1"/>
    </source>
</evidence>